<dbReference type="RefSeq" id="WP_237819331.1">
    <property type="nucleotide sequence ID" value="NZ_JAKLTQ010000003.1"/>
</dbReference>
<dbReference type="InterPro" id="IPR007780">
    <property type="entry name" value="NAD_Glu_DH_bac"/>
</dbReference>
<feature type="domain" description="NAD-glutamate dehydrogenase ACT3" evidence="4">
    <location>
        <begin position="121"/>
        <end position="179"/>
    </location>
</feature>
<dbReference type="InterPro" id="IPR028971">
    <property type="entry name" value="NAD-GDH_cat"/>
</dbReference>
<proteinExistence type="predicted"/>
<dbReference type="PANTHER" id="PTHR43403">
    <property type="entry name" value="NAD-SPECIFIC GLUTAMATE DEHYDROGENASE"/>
    <property type="match status" value="1"/>
</dbReference>
<feature type="domain" description="NAD-specific glutamate dehydrogenase C-terminal" evidence="3">
    <location>
        <begin position="818"/>
        <end position="1158"/>
    </location>
</feature>
<dbReference type="Pfam" id="PF21074">
    <property type="entry name" value="GDH_C"/>
    <property type="match status" value="1"/>
</dbReference>
<feature type="compositionally biased region" description="Basic and acidic residues" evidence="1">
    <location>
        <begin position="10"/>
        <end position="33"/>
    </location>
</feature>
<evidence type="ECO:0000256" key="1">
    <source>
        <dbReference type="SAM" id="MobiDB-lite"/>
    </source>
</evidence>
<dbReference type="Pfam" id="PF21079">
    <property type="entry name" value="GDH_HM2"/>
    <property type="match status" value="1"/>
</dbReference>
<dbReference type="InterPro" id="IPR049056">
    <property type="entry name" value="NAD_Glu_DH_HM3"/>
</dbReference>
<dbReference type="InterPro" id="IPR049058">
    <property type="entry name" value="NAD_Glu_DH_HM2"/>
</dbReference>
<dbReference type="EMBL" id="JAKLTQ010000003">
    <property type="protein sequence ID" value="MCG2621786.1"/>
    <property type="molecule type" value="Genomic_DNA"/>
</dbReference>
<keyword evidence="6" id="KW-1185">Reference proteome</keyword>
<evidence type="ECO:0000259" key="3">
    <source>
        <dbReference type="Pfam" id="PF21074"/>
    </source>
</evidence>
<dbReference type="Proteomes" id="UP001165368">
    <property type="component" value="Unassembled WGS sequence"/>
</dbReference>
<dbReference type="InterPro" id="IPR036291">
    <property type="entry name" value="NAD(P)-bd_dom_sf"/>
</dbReference>
<evidence type="ECO:0000313" key="6">
    <source>
        <dbReference type="Proteomes" id="UP001165368"/>
    </source>
</evidence>
<evidence type="ECO:0000259" key="4">
    <source>
        <dbReference type="Pfam" id="PF21077"/>
    </source>
</evidence>
<dbReference type="Gene3D" id="3.40.50.720">
    <property type="entry name" value="NAD(P)-binding Rossmann-like Domain"/>
    <property type="match status" value="1"/>
</dbReference>
<dbReference type="Pfam" id="PF21078">
    <property type="entry name" value="GDH_HM3"/>
    <property type="match status" value="1"/>
</dbReference>
<protein>
    <submittedName>
        <fullName evidence="5">NAD-glutamate dehydrogenase</fullName>
    </submittedName>
</protein>
<feature type="region of interest" description="Disordered" evidence="1">
    <location>
        <begin position="1"/>
        <end position="41"/>
    </location>
</feature>
<accession>A0ABS9L584</accession>
<evidence type="ECO:0000313" key="5">
    <source>
        <dbReference type="EMBL" id="MCG2621786.1"/>
    </source>
</evidence>
<name>A0ABS9L584_9MICC</name>
<dbReference type="Pfam" id="PF21077">
    <property type="entry name" value="GDH_ACT3"/>
    <property type="match status" value="1"/>
</dbReference>
<reference evidence="5" key="1">
    <citation type="submission" date="2022-01" db="EMBL/GenBank/DDBJ databases">
        <authorList>
            <person name="Jo J.-H."/>
            <person name="Im W.-T."/>
        </authorList>
    </citation>
    <scope>NUCLEOTIDE SEQUENCE</scope>
    <source>
        <strain evidence="5">I2-34</strain>
    </source>
</reference>
<comment type="caution">
    <text evidence="5">The sequence shown here is derived from an EMBL/GenBank/DDBJ whole genome shotgun (WGS) entry which is preliminary data.</text>
</comment>
<dbReference type="InterPro" id="IPR048381">
    <property type="entry name" value="GDH_C"/>
</dbReference>
<evidence type="ECO:0000259" key="2">
    <source>
        <dbReference type="Pfam" id="PF05088"/>
    </source>
</evidence>
<organism evidence="5 6">
    <name type="scientific">Arthrobacter hankyongi</name>
    <dbReference type="NCBI Taxonomy" id="2904801"/>
    <lineage>
        <taxon>Bacteria</taxon>
        <taxon>Bacillati</taxon>
        <taxon>Actinomycetota</taxon>
        <taxon>Actinomycetes</taxon>
        <taxon>Micrococcales</taxon>
        <taxon>Micrococcaceae</taxon>
        <taxon>Arthrobacter</taxon>
    </lineage>
</organism>
<dbReference type="InterPro" id="IPR049064">
    <property type="entry name" value="NAD_Glu_DH_ACT3"/>
</dbReference>
<dbReference type="PANTHER" id="PTHR43403:SF1">
    <property type="entry name" value="NAD-SPECIFIC GLUTAMATE DEHYDROGENASE"/>
    <property type="match status" value="1"/>
</dbReference>
<dbReference type="Pfam" id="PF05088">
    <property type="entry name" value="Bac_GDH_CD"/>
    <property type="match status" value="1"/>
</dbReference>
<gene>
    <name evidence="5" type="ORF">LVY72_07625</name>
</gene>
<dbReference type="InterPro" id="IPR046346">
    <property type="entry name" value="Aminoacid_DH-like_N_sf"/>
</dbReference>
<feature type="domain" description="NAD-glutamate dehydrogenase catalytic" evidence="2">
    <location>
        <begin position="281"/>
        <end position="772"/>
    </location>
</feature>
<dbReference type="SUPFAM" id="SSF53223">
    <property type="entry name" value="Aminoacid dehydrogenase-like, N-terminal domain"/>
    <property type="match status" value="1"/>
</dbReference>
<sequence length="1174" mass="129856">MASRTGPIRPEGRDHVVPAPRAEHLEANEESRLDPNAADPSRTWAEALDQTIRRCFSPTRGAGLSALWSDSFPASYRADFDVDDAAKDIERFEQFDLDGAGGRPVDSPLLTVSAGSLAVPEARIRLYLTMPGSLARILPVFQNLGVEIQTERPFELLRGQDRRLYLYDLGVKYPAGVDPDSTQSLMMEAFAAVTRGEAESDRFDALVLQEGIEWRRVAILRAYTKYLLQLGMTNSYDFIADVLLANAMATRALLNLFVSRFHPGLGIAERLRQTADARADVARAIDAVDSLDADRLLRAFLNLIEATTRTNFYRRRPFLSFKVRPRTIRGAPYPRPLFEVWVYSPRVEGVHVRFGPLARGGIRWSDRREDFRTEVLGLAKAQIAKNAVIVPTGAKGGFYPKQLPNPESDRRAWVAEGIEAYRDFLRGLLDVTDNVDPAGSIVPPPDVVRDDDDDYYLVVAADKGTSAFSDIANAVAEEYGFWLGDAFASGGSVGYDHKKMGITARGAWESAKQHFNQLGIDPEHEDFTVVGIGDMSGDVFGNGMLLSEHIRLVAAFDHRHIFLDPDPDPSASLAERRRLFDLPRSSWADYRSDLISLGGGVHSRTAKSIPLPPQAKEALGIPGTTTAMTPPELIQAILRAPVDLIYNGGIGTYIKASTESNTAVGDKANDAVRVNANELRARTVVEGGNLGLTQRARIEAALHGILLSTDAIDNSAGVDCSDHEVNIKIFIDRMIAAGKMDPGERADFLHSLEDDVALLVLRDNRHQNTLLHTDRALVMNWGPGFERAIDWLEKATDLDRGLEDLPTTDELHARLQNGAGLTAPELSVLAAYSKIALAKELNDSDVTDDPWFGRILRGYFPQKIVERFGPELDTHPLRRQIICGVLANDIINLGGITFPFRAIEETTATAAAVARAFVAVREALDLHWVMDWTVGLVPAVPAESAVELDLYMRRMLDRCTRWYVSHDHRGQQVEQALDRIAPAMDLRSNRSVLYLRGEGIDLAQDLSARWDEIGIPAGIKERAVAVAICFSLMDVSLIAEQVDEPLERVAELYSSLYQRIGVLRLLLKITDLPRQNRWEALSRAALRDDAYSAVADTTISILRTTRSGQDGANFADRIAEWEQRYQEQLIRIKDTFAEVTGQDPADVHSISVALKLLRTLARASVLAEGRKGQA</sequence>
<dbReference type="SUPFAM" id="SSF51735">
    <property type="entry name" value="NAD(P)-binding Rossmann-fold domains"/>
    <property type="match status" value="1"/>
</dbReference>